<proteinExistence type="predicted"/>
<gene>
    <name evidence="1" type="ORF">AVEN_69280_1</name>
</gene>
<dbReference type="Proteomes" id="UP000499080">
    <property type="component" value="Unassembled WGS sequence"/>
</dbReference>
<comment type="caution">
    <text evidence="1">The sequence shown here is derived from an EMBL/GenBank/DDBJ whole genome shotgun (WGS) entry which is preliminary data.</text>
</comment>
<accession>A0A4Y2FQ65</accession>
<dbReference type="AlphaFoldDB" id="A0A4Y2FQ65"/>
<protein>
    <submittedName>
        <fullName evidence="1">Uncharacterized protein</fullName>
    </submittedName>
</protein>
<sequence>MGLVNVKFDGLGPTPFRWLKLGEWCQCRCRLRYVAAHTVQNYELWMIIVTETYGDEEESILQVALLWTQGVAKATMGFKRHM</sequence>
<reference evidence="1 2" key="1">
    <citation type="journal article" date="2019" name="Sci. Rep.">
        <title>Orb-weaving spider Araneus ventricosus genome elucidates the spidroin gene catalogue.</title>
        <authorList>
            <person name="Kono N."/>
            <person name="Nakamura H."/>
            <person name="Ohtoshi R."/>
            <person name="Moran D.A.P."/>
            <person name="Shinohara A."/>
            <person name="Yoshida Y."/>
            <person name="Fujiwara M."/>
            <person name="Mori M."/>
            <person name="Tomita M."/>
            <person name="Arakawa K."/>
        </authorList>
    </citation>
    <scope>NUCLEOTIDE SEQUENCE [LARGE SCALE GENOMIC DNA]</scope>
</reference>
<keyword evidence="2" id="KW-1185">Reference proteome</keyword>
<organism evidence="1 2">
    <name type="scientific">Araneus ventricosus</name>
    <name type="common">Orbweaver spider</name>
    <name type="synonym">Epeira ventricosa</name>
    <dbReference type="NCBI Taxonomy" id="182803"/>
    <lineage>
        <taxon>Eukaryota</taxon>
        <taxon>Metazoa</taxon>
        <taxon>Ecdysozoa</taxon>
        <taxon>Arthropoda</taxon>
        <taxon>Chelicerata</taxon>
        <taxon>Arachnida</taxon>
        <taxon>Araneae</taxon>
        <taxon>Araneomorphae</taxon>
        <taxon>Entelegynae</taxon>
        <taxon>Araneoidea</taxon>
        <taxon>Araneidae</taxon>
        <taxon>Araneus</taxon>
    </lineage>
</organism>
<evidence type="ECO:0000313" key="1">
    <source>
        <dbReference type="EMBL" id="GBM42628.1"/>
    </source>
</evidence>
<evidence type="ECO:0000313" key="2">
    <source>
        <dbReference type="Proteomes" id="UP000499080"/>
    </source>
</evidence>
<name>A0A4Y2FQ65_ARAVE</name>
<dbReference type="EMBL" id="BGPR01096599">
    <property type="protein sequence ID" value="GBM42628.1"/>
    <property type="molecule type" value="Genomic_DNA"/>
</dbReference>